<dbReference type="Gene3D" id="3.20.20.150">
    <property type="entry name" value="Divalent-metal-dependent TIM barrel enzymes"/>
    <property type="match status" value="1"/>
</dbReference>
<dbReference type="Pfam" id="PF02719">
    <property type="entry name" value="Polysacc_synt_2"/>
    <property type="match status" value="1"/>
</dbReference>
<dbReference type="PANTHER" id="PTHR43318">
    <property type="entry name" value="UDP-N-ACETYLGLUCOSAMINE 4,6-DEHYDRATASE"/>
    <property type="match status" value="1"/>
</dbReference>
<dbReference type="SUPFAM" id="SSF51658">
    <property type="entry name" value="Xylose isomerase-like"/>
    <property type="match status" value="1"/>
</dbReference>
<comment type="similarity">
    <text evidence="1">Belongs to the polysaccharide synthase family.</text>
</comment>
<accession>A0A6J4RXV1</accession>
<reference evidence="4" key="1">
    <citation type="submission" date="2020-02" db="EMBL/GenBank/DDBJ databases">
        <authorList>
            <person name="Meier V. D."/>
        </authorList>
    </citation>
    <scope>NUCLEOTIDE SEQUENCE</scope>
    <source>
        <strain evidence="4">AVDCRST_MAG53</strain>
    </source>
</reference>
<evidence type="ECO:0000313" key="4">
    <source>
        <dbReference type="EMBL" id="CAA9478494.1"/>
    </source>
</evidence>
<organism evidence="4">
    <name type="scientific">uncultured Solirubrobacteraceae bacterium</name>
    <dbReference type="NCBI Taxonomy" id="1162706"/>
    <lineage>
        <taxon>Bacteria</taxon>
        <taxon>Bacillati</taxon>
        <taxon>Actinomycetota</taxon>
        <taxon>Thermoleophilia</taxon>
        <taxon>Solirubrobacterales</taxon>
        <taxon>Solirubrobacteraceae</taxon>
        <taxon>environmental samples</taxon>
    </lineage>
</organism>
<feature type="domain" description="Polysaccharide biosynthesis protein CapD-like" evidence="3">
    <location>
        <begin position="308"/>
        <end position="577"/>
    </location>
</feature>
<dbReference type="InterPro" id="IPR013022">
    <property type="entry name" value="Xyl_isomerase-like_TIM-brl"/>
</dbReference>
<dbReference type="EMBL" id="CADCVR010000019">
    <property type="protein sequence ID" value="CAA9478494.1"/>
    <property type="molecule type" value="Genomic_DNA"/>
</dbReference>
<dbReference type="InterPro" id="IPR051203">
    <property type="entry name" value="Polysaccharide_Synthase-Rel"/>
</dbReference>
<dbReference type="InterPro" id="IPR036237">
    <property type="entry name" value="Xyl_isomerase-like_sf"/>
</dbReference>
<dbReference type="InterPro" id="IPR036291">
    <property type="entry name" value="NAD(P)-bd_dom_sf"/>
</dbReference>
<sequence>MPGDVADDAAVARAVAATREGARATGRDVTLLAEAPVAWPSGAHVRVDRLDDEARVGLRRSADFAAGIASPVLTIHLFAPQQPAEYRDGRPLDEDEVQRFLDFFADACAARGVTPLIENVPPVLRMRSGGVFLSPLGGHWADLLAWRARVPALGYTFDTSHAALFRAFVAAYPGLFGLFGDEGLELERYVEELGPATEVAHVSDAAGVLGEGLPYGAGELDLDPVTRRLGDLVPYIVAEINEPDPARSPAMKAGYREVERALGLAPVAWRRPVRRLPGEEFDWPAVVGRRDPVPAVLELERRFGGSRVVLTGGAGSIGRGLATFLDGLRPQRITLLDSHEASLAADRRARLGGAAVRFDHALCDVRDRERVREEMTLARPDVLIHLAAYKHVDWAERYPEEFVATNLEGSWNVIEAAVAAGARSVVVASTDKAALATSSYGRTKRLMEQLAAAAAARHGIEAIAVRLVNVLGTAGSASDLFRRQALASVPFTITNPEMRRYWITQAHAASMLAHGALLAGTGERLATAADPAELSVGDLASRIWRQAGHRGEPEAELVGVRAGEVMAEVLCGPGETLGPGAHQGVRAITGPAPDPEVLLAVVDAPAHVRRAAWRGLLREPGGAP</sequence>
<dbReference type="SUPFAM" id="SSF51735">
    <property type="entry name" value="NAD(P)-binding Rossmann-fold domains"/>
    <property type="match status" value="1"/>
</dbReference>
<proteinExistence type="inferred from homology"/>
<evidence type="ECO:0000259" key="2">
    <source>
        <dbReference type="Pfam" id="PF01261"/>
    </source>
</evidence>
<evidence type="ECO:0008006" key="5">
    <source>
        <dbReference type="Google" id="ProtNLM"/>
    </source>
</evidence>
<evidence type="ECO:0000259" key="3">
    <source>
        <dbReference type="Pfam" id="PF02719"/>
    </source>
</evidence>
<dbReference type="InterPro" id="IPR003869">
    <property type="entry name" value="Polysac_CapD-like"/>
</dbReference>
<dbReference type="AlphaFoldDB" id="A0A6J4RXV1"/>
<feature type="domain" description="Xylose isomerase-like TIM barrel" evidence="2">
    <location>
        <begin position="49"/>
        <end position="243"/>
    </location>
</feature>
<dbReference type="Gene3D" id="3.40.50.720">
    <property type="entry name" value="NAD(P)-binding Rossmann-like Domain"/>
    <property type="match status" value="1"/>
</dbReference>
<name>A0A6J4RXV1_9ACTN</name>
<evidence type="ECO:0000256" key="1">
    <source>
        <dbReference type="ARBA" id="ARBA00007430"/>
    </source>
</evidence>
<dbReference type="Pfam" id="PF01261">
    <property type="entry name" value="AP_endonuc_2"/>
    <property type="match status" value="1"/>
</dbReference>
<protein>
    <recommendedName>
        <fullName evidence="5">UDP-N-acetylglucosamine 4,6-dehydratase</fullName>
    </recommendedName>
</protein>
<gene>
    <name evidence="4" type="ORF">AVDCRST_MAG53-605</name>
</gene>
<dbReference type="PANTHER" id="PTHR43318:SF1">
    <property type="entry name" value="POLYSACCHARIDE BIOSYNTHESIS PROTEIN EPSC-RELATED"/>
    <property type="match status" value="1"/>
</dbReference>